<dbReference type="PANTHER" id="PTHR48081">
    <property type="entry name" value="AB HYDROLASE SUPERFAMILY PROTEIN C4A8.06C"/>
    <property type="match status" value="1"/>
</dbReference>
<dbReference type="InterPro" id="IPR050300">
    <property type="entry name" value="GDXG_lipolytic_enzyme"/>
</dbReference>
<gene>
    <name evidence="3" type="ORF">L207DRAFT_450419</name>
</gene>
<reference evidence="3 4" key="1">
    <citation type="submission" date="2016-04" db="EMBL/GenBank/DDBJ databases">
        <title>A degradative enzymes factory behind the ericoid mycorrhizal symbiosis.</title>
        <authorList>
            <consortium name="DOE Joint Genome Institute"/>
            <person name="Martino E."/>
            <person name="Morin E."/>
            <person name="Grelet G."/>
            <person name="Kuo A."/>
            <person name="Kohler A."/>
            <person name="Daghino S."/>
            <person name="Barry K."/>
            <person name="Choi C."/>
            <person name="Cichocki N."/>
            <person name="Clum A."/>
            <person name="Copeland A."/>
            <person name="Hainaut M."/>
            <person name="Haridas S."/>
            <person name="Labutti K."/>
            <person name="Lindquist E."/>
            <person name="Lipzen A."/>
            <person name="Khouja H.-R."/>
            <person name="Murat C."/>
            <person name="Ohm R."/>
            <person name="Olson A."/>
            <person name="Spatafora J."/>
            <person name="Veneault-Fourrey C."/>
            <person name="Henrissat B."/>
            <person name="Grigoriev I."/>
            <person name="Martin F."/>
            <person name="Perotto S."/>
        </authorList>
    </citation>
    <scope>NUCLEOTIDE SEQUENCE [LARGE SCALE GENOMIC DNA]</scope>
    <source>
        <strain evidence="3 4">F</strain>
    </source>
</reference>
<dbReference type="STRING" id="1149755.A0A2J6S5W3"/>
<evidence type="ECO:0000259" key="2">
    <source>
        <dbReference type="Pfam" id="PF07859"/>
    </source>
</evidence>
<keyword evidence="1 3" id="KW-0378">Hydrolase</keyword>
<keyword evidence="4" id="KW-1185">Reference proteome</keyword>
<organism evidence="3 4">
    <name type="scientific">Hyaloscypha variabilis (strain UAMH 11265 / GT02V1 / F)</name>
    <name type="common">Meliniomyces variabilis</name>
    <dbReference type="NCBI Taxonomy" id="1149755"/>
    <lineage>
        <taxon>Eukaryota</taxon>
        <taxon>Fungi</taxon>
        <taxon>Dikarya</taxon>
        <taxon>Ascomycota</taxon>
        <taxon>Pezizomycotina</taxon>
        <taxon>Leotiomycetes</taxon>
        <taxon>Helotiales</taxon>
        <taxon>Hyaloscyphaceae</taxon>
        <taxon>Hyaloscypha</taxon>
        <taxon>Hyaloscypha variabilis</taxon>
    </lineage>
</organism>
<dbReference type="AlphaFoldDB" id="A0A2J6S5W3"/>
<dbReference type="PANTHER" id="PTHR48081:SF8">
    <property type="entry name" value="ALPHA_BETA HYDROLASE FOLD-3 DOMAIN-CONTAINING PROTEIN-RELATED"/>
    <property type="match status" value="1"/>
</dbReference>
<evidence type="ECO:0000313" key="4">
    <source>
        <dbReference type="Proteomes" id="UP000235786"/>
    </source>
</evidence>
<dbReference type="Pfam" id="PF07859">
    <property type="entry name" value="Abhydrolase_3"/>
    <property type="match status" value="1"/>
</dbReference>
<dbReference type="GO" id="GO:0016787">
    <property type="term" value="F:hydrolase activity"/>
    <property type="evidence" value="ECO:0007669"/>
    <property type="project" value="UniProtKB-KW"/>
</dbReference>
<sequence>MTSQPPAPMYRTPYPFSTRLFYATKLYLIKFVIKIFLRVVNLPGIRKKEHQPTFTKVYPVQPSLRHRVFFPKTYKSGDVLLPLYLNLHGGGFALFEPVADDEFCADFCNKNNVLVISLNYPLAPANRYPKPVYALVDVVEAVLEDESLPIDRKKVTIGGSSAGANLSLACIQDPTLQGKIGGLVALYPPCDMSTSTSVAMASRPANAGKDMLESGADMFNWGFFTDDQNLKDPQLSPKYADRTKLPPKLYIVGCDFDLLCKGSEIMAKKFASVGHGKRTGTHDCWEQNGVKWERVIGEEHAFDRVLGSGEVKARRLKIRTELYASVAEFSFREVYV</sequence>
<proteinExistence type="predicted"/>
<dbReference type="InterPro" id="IPR029058">
    <property type="entry name" value="AB_hydrolase_fold"/>
</dbReference>
<dbReference type="EMBL" id="KZ613939">
    <property type="protein sequence ID" value="PMD46154.1"/>
    <property type="molecule type" value="Genomic_DNA"/>
</dbReference>
<dbReference type="SUPFAM" id="SSF53474">
    <property type="entry name" value="alpha/beta-Hydrolases"/>
    <property type="match status" value="1"/>
</dbReference>
<accession>A0A2J6S5W3</accession>
<name>A0A2J6S5W3_HYAVF</name>
<dbReference type="OrthoDB" id="408631at2759"/>
<protein>
    <submittedName>
        <fullName evidence="3">Alpha/beta-hydrolase</fullName>
    </submittedName>
</protein>
<evidence type="ECO:0000313" key="3">
    <source>
        <dbReference type="EMBL" id="PMD46154.1"/>
    </source>
</evidence>
<dbReference type="Gene3D" id="3.40.50.1820">
    <property type="entry name" value="alpha/beta hydrolase"/>
    <property type="match status" value="1"/>
</dbReference>
<feature type="domain" description="Alpha/beta hydrolase fold-3" evidence="2">
    <location>
        <begin position="85"/>
        <end position="274"/>
    </location>
</feature>
<dbReference type="Proteomes" id="UP000235786">
    <property type="component" value="Unassembled WGS sequence"/>
</dbReference>
<evidence type="ECO:0000256" key="1">
    <source>
        <dbReference type="ARBA" id="ARBA00022801"/>
    </source>
</evidence>
<dbReference type="InterPro" id="IPR013094">
    <property type="entry name" value="AB_hydrolase_3"/>
</dbReference>